<dbReference type="InterPro" id="IPR036568">
    <property type="entry name" value="GGCT-like_sf"/>
</dbReference>
<name>A0A1X7SVE8_AMPQE</name>
<dbReference type="EnsemblMetazoa" id="XM_011410469.2">
    <property type="protein sequence ID" value="XP_011408771.1"/>
    <property type="gene ID" value="LOC105315731"/>
</dbReference>
<dbReference type="AlphaFoldDB" id="A0A1X7SVE8"/>
<dbReference type="InParanoid" id="A0A1X7SVE8"/>
<comment type="similarity">
    <text evidence="1 3">Belongs to the gamma-glutamylcyclotransferase family.</text>
</comment>
<dbReference type="GO" id="GO:0061929">
    <property type="term" value="F:gamma-glutamylaminecyclotransferase activity"/>
    <property type="evidence" value="ECO:0007669"/>
    <property type="project" value="InterPro"/>
</dbReference>
<keyword evidence="6" id="KW-1185">Reference proteome</keyword>
<dbReference type="Pfam" id="PF06094">
    <property type="entry name" value="GGACT"/>
    <property type="match status" value="1"/>
</dbReference>
<evidence type="ECO:0000259" key="4">
    <source>
        <dbReference type="Pfam" id="PF06094"/>
    </source>
</evidence>
<evidence type="ECO:0000256" key="1">
    <source>
        <dbReference type="ARBA" id="ARBA00008861"/>
    </source>
</evidence>
<feature type="active site" description="Proton acceptor" evidence="2">
    <location>
        <position position="91"/>
    </location>
</feature>
<dbReference type="Proteomes" id="UP000007879">
    <property type="component" value="Unassembled WGS sequence"/>
</dbReference>
<dbReference type="PANTHER" id="PTHR12510:SF4">
    <property type="entry name" value="GAMMA-GLUTAMYLAMINECYCLOTRANSFERASE"/>
    <property type="match status" value="1"/>
</dbReference>
<dbReference type="Gene3D" id="3.10.490.10">
    <property type="entry name" value="Gamma-glutamyl cyclotransferase-like"/>
    <property type="match status" value="1"/>
</dbReference>
<reference evidence="5" key="2">
    <citation type="submission" date="2017-05" db="UniProtKB">
        <authorList>
            <consortium name="EnsemblMetazoa"/>
        </authorList>
    </citation>
    <scope>IDENTIFICATION</scope>
</reference>
<evidence type="ECO:0000313" key="6">
    <source>
        <dbReference type="Proteomes" id="UP000007879"/>
    </source>
</evidence>
<dbReference type="GO" id="GO:0005829">
    <property type="term" value="C:cytosol"/>
    <property type="evidence" value="ECO:0007669"/>
    <property type="project" value="TreeGrafter"/>
</dbReference>
<accession>A0A1X7SVE8</accession>
<dbReference type="PANTHER" id="PTHR12510">
    <property type="entry name" value="TROPONIN C-AKIN-1 PROTEIN"/>
    <property type="match status" value="1"/>
</dbReference>
<proteinExistence type="inferred from homology"/>
<evidence type="ECO:0000313" key="5">
    <source>
        <dbReference type="EnsemblMetazoa" id="Aqu2.1.06045_001"/>
    </source>
</evidence>
<evidence type="ECO:0000256" key="3">
    <source>
        <dbReference type="RuleBase" id="RU367036"/>
    </source>
</evidence>
<dbReference type="SUPFAM" id="SSF110857">
    <property type="entry name" value="Gamma-glutamyl cyclotransferase-like"/>
    <property type="match status" value="1"/>
</dbReference>
<evidence type="ECO:0000256" key="2">
    <source>
        <dbReference type="PIRSR" id="PIRSR639126-1"/>
    </source>
</evidence>
<dbReference type="CDD" id="cd06661">
    <property type="entry name" value="GGCT_like"/>
    <property type="match status" value="1"/>
</dbReference>
<dbReference type="InterPro" id="IPR039126">
    <property type="entry name" value="GGACT"/>
</dbReference>
<organism evidence="5">
    <name type="scientific">Amphimedon queenslandica</name>
    <name type="common">Sponge</name>
    <dbReference type="NCBI Taxonomy" id="400682"/>
    <lineage>
        <taxon>Eukaryota</taxon>
        <taxon>Metazoa</taxon>
        <taxon>Porifera</taxon>
        <taxon>Demospongiae</taxon>
        <taxon>Heteroscleromorpha</taxon>
        <taxon>Haplosclerida</taxon>
        <taxon>Niphatidae</taxon>
        <taxon>Amphimedon</taxon>
    </lineage>
</organism>
<dbReference type="EnsemblMetazoa" id="Aqu2.1.06045_001">
    <property type="protein sequence ID" value="Aqu2.1.06045_001"/>
    <property type="gene ID" value="Aqu2.1.06045"/>
</dbReference>
<protein>
    <recommendedName>
        <fullName evidence="3">Gamma-glutamylcyclotransferase family protein</fullName>
    </recommendedName>
</protein>
<dbReference type="OrthoDB" id="113620at2759"/>
<sequence>MASRIFVYGTLKRGEWNHHLMTNKDNGYAALISEGRLVRPYPVVIMAVEGKKYGYSPRLLPEMPPDKPENIVNGELYEVDSNMLAVLDELETHPIRYKRLQTQCILTGTPSDKFPELAKGSTVDCEVYFYNQVKPEHYLLPFISNFKSADVAD</sequence>
<dbReference type="eggNOG" id="KOG4450">
    <property type="taxonomic scope" value="Eukaryota"/>
</dbReference>
<feature type="domain" description="Gamma-glutamylcyclotransferase AIG2-like" evidence="4">
    <location>
        <begin position="5"/>
        <end position="134"/>
    </location>
</feature>
<reference evidence="6" key="1">
    <citation type="journal article" date="2010" name="Nature">
        <title>The Amphimedon queenslandica genome and the evolution of animal complexity.</title>
        <authorList>
            <person name="Srivastava M."/>
            <person name="Simakov O."/>
            <person name="Chapman J."/>
            <person name="Fahey B."/>
            <person name="Gauthier M.E."/>
            <person name="Mitros T."/>
            <person name="Richards G.S."/>
            <person name="Conaco C."/>
            <person name="Dacre M."/>
            <person name="Hellsten U."/>
            <person name="Larroux C."/>
            <person name="Putnam N.H."/>
            <person name="Stanke M."/>
            <person name="Adamska M."/>
            <person name="Darling A."/>
            <person name="Degnan S.M."/>
            <person name="Oakley T.H."/>
            <person name="Plachetzki D.C."/>
            <person name="Zhai Y."/>
            <person name="Adamski M."/>
            <person name="Calcino A."/>
            <person name="Cummins S.F."/>
            <person name="Goodstein D.M."/>
            <person name="Harris C."/>
            <person name="Jackson D.J."/>
            <person name="Leys S.P."/>
            <person name="Shu S."/>
            <person name="Woodcroft B.J."/>
            <person name="Vervoort M."/>
            <person name="Kosik K.S."/>
            <person name="Manning G."/>
            <person name="Degnan B.M."/>
            <person name="Rokhsar D.S."/>
        </authorList>
    </citation>
    <scope>NUCLEOTIDE SEQUENCE [LARGE SCALE GENOMIC DNA]</scope>
</reference>
<dbReference type="InterPro" id="IPR009288">
    <property type="entry name" value="AIG2-like_dom"/>
</dbReference>
<dbReference type="InterPro" id="IPR013024">
    <property type="entry name" value="GGCT-like"/>
</dbReference>
<dbReference type="STRING" id="400682.A0A1X7SVE8"/>
<dbReference type="KEGG" id="aqu:105315731"/>
<gene>
    <name evidence="5" type="primary">105315731</name>
</gene>
<dbReference type="OMA" id="GRITEMF"/>